<feature type="transmembrane region" description="Helical" evidence="1">
    <location>
        <begin position="12"/>
        <end position="29"/>
    </location>
</feature>
<dbReference type="AlphaFoldDB" id="A0A5M9H9Z2"/>
<reference evidence="2 3" key="1">
    <citation type="submission" date="2019-09" db="EMBL/GenBank/DDBJ databases">
        <title>Pararcticibacter amylolyticus gen. nov., sp. nov., isolated from a rottenly hemp rope, and reclassification of Pedobacter tournemirensis as Pararcticibacter tournemirensis comb. nov.</title>
        <authorList>
            <person name="Cai Y."/>
        </authorList>
    </citation>
    <scope>NUCLEOTIDE SEQUENCE [LARGE SCALE GENOMIC DNA]</scope>
    <source>
        <strain evidence="2 3">TF5-37.2-LB10</strain>
    </source>
</reference>
<dbReference type="Proteomes" id="UP000322918">
    <property type="component" value="Unassembled WGS sequence"/>
</dbReference>
<feature type="transmembrane region" description="Helical" evidence="1">
    <location>
        <begin position="41"/>
        <end position="63"/>
    </location>
</feature>
<keyword evidence="1" id="KW-0472">Membrane</keyword>
<accession>A0A5M9H9Z2</accession>
<name>A0A5M9H9Z2_9SPHI</name>
<dbReference type="EMBL" id="VWNE01000010">
    <property type="protein sequence ID" value="KAA8483762.1"/>
    <property type="molecule type" value="Genomic_DNA"/>
</dbReference>
<comment type="caution">
    <text evidence="2">The sequence shown here is derived from an EMBL/GenBank/DDBJ whole genome shotgun (WGS) entry which is preliminary data.</text>
</comment>
<sequence>MIHEAKMFLTEKPAIGMISGVLSWIMLQVQNVMIDENVLKLVAASGVWCGAIVAALTVILKFIDIYDSFSRRYAVWKERRRNAKVN</sequence>
<proteinExistence type="predicted"/>
<gene>
    <name evidence="2" type="ORF">F1649_07695</name>
</gene>
<keyword evidence="1" id="KW-1133">Transmembrane helix</keyword>
<organism evidence="2 3">
    <name type="scientific">Arcticibacter tournemirensis</name>
    <dbReference type="NCBI Taxonomy" id="699437"/>
    <lineage>
        <taxon>Bacteria</taxon>
        <taxon>Pseudomonadati</taxon>
        <taxon>Bacteroidota</taxon>
        <taxon>Sphingobacteriia</taxon>
        <taxon>Sphingobacteriales</taxon>
        <taxon>Sphingobacteriaceae</taxon>
        <taxon>Arcticibacter</taxon>
    </lineage>
</organism>
<evidence type="ECO:0000256" key="1">
    <source>
        <dbReference type="SAM" id="Phobius"/>
    </source>
</evidence>
<dbReference type="RefSeq" id="WP_141814520.1">
    <property type="nucleotide sequence ID" value="NZ_VFPL01000001.1"/>
</dbReference>
<evidence type="ECO:0000313" key="2">
    <source>
        <dbReference type="EMBL" id="KAA8483762.1"/>
    </source>
</evidence>
<keyword evidence="3" id="KW-1185">Reference proteome</keyword>
<protein>
    <submittedName>
        <fullName evidence="2">Uncharacterized protein</fullName>
    </submittedName>
</protein>
<evidence type="ECO:0000313" key="3">
    <source>
        <dbReference type="Proteomes" id="UP000322918"/>
    </source>
</evidence>
<keyword evidence="1" id="KW-0812">Transmembrane</keyword>